<dbReference type="CDD" id="cd02440">
    <property type="entry name" value="AdoMet_MTases"/>
    <property type="match status" value="1"/>
</dbReference>
<reference evidence="2 3" key="1">
    <citation type="journal article" date="2015" name="Nature">
        <title>rRNA introns, odd ribosomes, and small enigmatic genomes across a large radiation of phyla.</title>
        <authorList>
            <person name="Brown C.T."/>
            <person name="Hug L.A."/>
            <person name="Thomas B.C."/>
            <person name="Sharon I."/>
            <person name="Castelle C.J."/>
            <person name="Singh A."/>
            <person name="Wilkins M.J."/>
            <person name="Williams K.H."/>
            <person name="Banfield J.F."/>
        </authorList>
    </citation>
    <scope>NUCLEOTIDE SEQUENCE [LARGE SCALE GENOMIC DNA]</scope>
</reference>
<dbReference type="AlphaFoldDB" id="A0A0G1IM72"/>
<evidence type="ECO:0000313" key="3">
    <source>
        <dbReference type="Proteomes" id="UP000034087"/>
    </source>
</evidence>
<keyword evidence="2" id="KW-0808">Transferase</keyword>
<protein>
    <submittedName>
        <fullName evidence="2">Methyltransferase type 11</fullName>
    </submittedName>
</protein>
<dbReference type="SUPFAM" id="SSF53335">
    <property type="entry name" value="S-adenosyl-L-methionine-dependent methyltransferases"/>
    <property type="match status" value="1"/>
</dbReference>
<evidence type="ECO:0000259" key="1">
    <source>
        <dbReference type="Pfam" id="PF13649"/>
    </source>
</evidence>
<sequence length="223" mass="25279">MPNSHMNSTDHYETLKRFLPISEKIQKITLGHIKKNIARILYELGAKRVLDIGCGTGGLGAYLKKYGIEAVGVDRSPTMITRANKQQSYSKLLIGDAQYLSSLLGISTVFDAAILSFSLHEMNVEIQEKAWNEICSYVKHGGIMVVTDISVPKKFTLLARLMKLFIDRDERGIGKVYPLHYKNYLDFIKNGGVSVWIHAYKLKIIRERCYYAENICTIAVQNE</sequence>
<dbReference type="EMBL" id="LCIR01000003">
    <property type="protein sequence ID" value="KKT60220.1"/>
    <property type="molecule type" value="Genomic_DNA"/>
</dbReference>
<dbReference type="GO" id="GO:0008168">
    <property type="term" value="F:methyltransferase activity"/>
    <property type="evidence" value="ECO:0007669"/>
    <property type="project" value="UniProtKB-KW"/>
</dbReference>
<name>A0A0G1IM72_9BACT</name>
<dbReference type="Proteomes" id="UP000034087">
    <property type="component" value="Unassembled WGS sequence"/>
</dbReference>
<organism evidence="2 3">
    <name type="scientific">Candidatus Giovannonibacteria bacterium GW2011_GWA1_44_25</name>
    <dbReference type="NCBI Taxonomy" id="1618645"/>
    <lineage>
        <taxon>Bacteria</taxon>
        <taxon>Candidatus Giovannoniibacteriota</taxon>
    </lineage>
</organism>
<keyword evidence="2" id="KW-0489">Methyltransferase</keyword>
<accession>A0A0G1IM72</accession>
<gene>
    <name evidence="2" type="ORF">UW53_C0003G0131</name>
</gene>
<feature type="domain" description="Methyltransferase" evidence="1">
    <location>
        <begin position="49"/>
        <end position="142"/>
    </location>
</feature>
<comment type="caution">
    <text evidence="2">The sequence shown here is derived from an EMBL/GenBank/DDBJ whole genome shotgun (WGS) entry which is preliminary data.</text>
</comment>
<dbReference type="InterPro" id="IPR029063">
    <property type="entry name" value="SAM-dependent_MTases_sf"/>
</dbReference>
<dbReference type="InterPro" id="IPR041698">
    <property type="entry name" value="Methyltransf_25"/>
</dbReference>
<dbReference type="GO" id="GO:0032259">
    <property type="term" value="P:methylation"/>
    <property type="evidence" value="ECO:0007669"/>
    <property type="project" value="UniProtKB-KW"/>
</dbReference>
<dbReference type="Gene3D" id="3.40.50.150">
    <property type="entry name" value="Vaccinia Virus protein VP39"/>
    <property type="match status" value="1"/>
</dbReference>
<dbReference type="Pfam" id="PF13649">
    <property type="entry name" value="Methyltransf_25"/>
    <property type="match status" value="1"/>
</dbReference>
<dbReference type="PANTHER" id="PTHR43591">
    <property type="entry name" value="METHYLTRANSFERASE"/>
    <property type="match status" value="1"/>
</dbReference>
<evidence type="ECO:0000313" key="2">
    <source>
        <dbReference type="EMBL" id="KKT60220.1"/>
    </source>
</evidence>
<proteinExistence type="predicted"/>